<evidence type="ECO:0000256" key="1">
    <source>
        <dbReference type="SAM" id="MobiDB-lite"/>
    </source>
</evidence>
<keyword evidence="3" id="KW-1185">Reference proteome</keyword>
<organism evidence="2 3">
    <name type="scientific">Rubrobacter taiwanensis</name>
    <dbReference type="NCBI Taxonomy" id="185139"/>
    <lineage>
        <taxon>Bacteria</taxon>
        <taxon>Bacillati</taxon>
        <taxon>Actinomycetota</taxon>
        <taxon>Rubrobacteria</taxon>
        <taxon>Rubrobacterales</taxon>
        <taxon>Rubrobacteraceae</taxon>
        <taxon>Rubrobacter</taxon>
    </lineage>
</organism>
<name>A0A4R1BIZ0_9ACTN</name>
<accession>A0A4R1BIZ0</accession>
<dbReference type="AlphaFoldDB" id="A0A4R1BIZ0"/>
<dbReference type="Proteomes" id="UP000295244">
    <property type="component" value="Unassembled WGS sequence"/>
</dbReference>
<evidence type="ECO:0000313" key="3">
    <source>
        <dbReference type="Proteomes" id="UP000295244"/>
    </source>
</evidence>
<comment type="caution">
    <text evidence="2">The sequence shown here is derived from an EMBL/GenBank/DDBJ whole genome shotgun (WGS) entry which is preliminary data.</text>
</comment>
<proteinExistence type="predicted"/>
<protein>
    <submittedName>
        <fullName evidence="2">Uncharacterized protein</fullName>
    </submittedName>
</protein>
<sequence>MLLRALQPVAALLILVVVAWAAAGFLIRPPEADPPAQVSPAPRQQAPEPEVEIRRVRDYSRYEAKDPFRQLIPLAQEESAPPEETAPPEVPEDDGDPLGSAPTPDPAAPPAPGPATPPPAPPVPDDRLYDSGGTLPPPDSLEHAEALFRGSRVVFGGSGGESWVEVNGERIGAGSRLFGARVVGVDTAERVVVLSRGDRTVVFTFSDGER</sequence>
<dbReference type="RefSeq" id="WP_132690347.1">
    <property type="nucleotide sequence ID" value="NZ_SKBU01000014.1"/>
</dbReference>
<feature type="compositionally biased region" description="Basic and acidic residues" evidence="1">
    <location>
        <begin position="51"/>
        <end position="68"/>
    </location>
</feature>
<feature type="region of interest" description="Disordered" evidence="1">
    <location>
        <begin position="32"/>
        <end position="141"/>
    </location>
</feature>
<evidence type="ECO:0000313" key="2">
    <source>
        <dbReference type="EMBL" id="TCJ17270.1"/>
    </source>
</evidence>
<feature type="compositionally biased region" description="Pro residues" evidence="1">
    <location>
        <begin position="103"/>
        <end position="123"/>
    </location>
</feature>
<reference evidence="2 3" key="1">
    <citation type="submission" date="2019-03" db="EMBL/GenBank/DDBJ databases">
        <title>Whole genome sequence of a novel Rubrobacter taiwanensis strain, isolated from Yellowstone National Park.</title>
        <authorList>
            <person name="Freed S."/>
            <person name="Ramaley R.F."/>
            <person name="Kyndt J.A."/>
        </authorList>
    </citation>
    <scope>NUCLEOTIDE SEQUENCE [LARGE SCALE GENOMIC DNA]</scope>
    <source>
        <strain evidence="2 3">Yellowstone</strain>
    </source>
</reference>
<dbReference type="EMBL" id="SKBU01000014">
    <property type="protein sequence ID" value="TCJ17270.1"/>
    <property type="molecule type" value="Genomic_DNA"/>
</dbReference>
<gene>
    <name evidence="2" type="ORF">E0L93_06965</name>
</gene>